<dbReference type="PANTHER" id="PTHR10039:SF17">
    <property type="entry name" value="FUNGAL STAND N-TERMINAL GOODBYE DOMAIN-CONTAINING PROTEIN-RELATED"/>
    <property type="match status" value="1"/>
</dbReference>
<dbReference type="SUPFAM" id="SSF52540">
    <property type="entry name" value="P-loop containing nucleoside triphosphate hydrolases"/>
    <property type="match status" value="1"/>
</dbReference>
<evidence type="ECO:0000259" key="2">
    <source>
        <dbReference type="Pfam" id="PF24883"/>
    </source>
</evidence>
<dbReference type="OrthoDB" id="3266532at2759"/>
<name>A0A4Y7TFT6_COPMI</name>
<gene>
    <name evidence="3" type="ORF">FA13DRAFT_1731356</name>
</gene>
<accession>A0A4Y7TFT6</accession>
<reference evidence="3 4" key="1">
    <citation type="journal article" date="2019" name="Nat. Ecol. Evol.">
        <title>Megaphylogeny resolves global patterns of mushroom evolution.</title>
        <authorList>
            <person name="Varga T."/>
            <person name="Krizsan K."/>
            <person name="Foldi C."/>
            <person name="Dima B."/>
            <person name="Sanchez-Garcia M."/>
            <person name="Sanchez-Ramirez S."/>
            <person name="Szollosi G.J."/>
            <person name="Szarkandi J.G."/>
            <person name="Papp V."/>
            <person name="Albert L."/>
            <person name="Andreopoulos W."/>
            <person name="Angelini C."/>
            <person name="Antonin V."/>
            <person name="Barry K.W."/>
            <person name="Bougher N.L."/>
            <person name="Buchanan P."/>
            <person name="Buyck B."/>
            <person name="Bense V."/>
            <person name="Catcheside P."/>
            <person name="Chovatia M."/>
            <person name="Cooper J."/>
            <person name="Damon W."/>
            <person name="Desjardin D."/>
            <person name="Finy P."/>
            <person name="Geml J."/>
            <person name="Haridas S."/>
            <person name="Hughes K."/>
            <person name="Justo A."/>
            <person name="Karasinski D."/>
            <person name="Kautmanova I."/>
            <person name="Kiss B."/>
            <person name="Kocsube S."/>
            <person name="Kotiranta H."/>
            <person name="LaButti K.M."/>
            <person name="Lechner B.E."/>
            <person name="Liimatainen K."/>
            <person name="Lipzen A."/>
            <person name="Lukacs Z."/>
            <person name="Mihaltcheva S."/>
            <person name="Morgado L.N."/>
            <person name="Niskanen T."/>
            <person name="Noordeloos M.E."/>
            <person name="Ohm R.A."/>
            <person name="Ortiz-Santana B."/>
            <person name="Ovrebo C."/>
            <person name="Racz N."/>
            <person name="Riley R."/>
            <person name="Savchenko A."/>
            <person name="Shiryaev A."/>
            <person name="Soop K."/>
            <person name="Spirin V."/>
            <person name="Szebenyi C."/>
            <person name="Tomsovsky M."/>
            <person name="Tulloss R.E."/>
            <person name="Uehling J."/>
            <person name="Grigoriev I.V."/>
            <person name="Vagvolgyi C."/>
            <person name="Papp T."/>
            <person name="Martin F.M."/>
            <person name="Miettinen O."/>
            <person name="Hibbett D.S."/>
            <person name="Nagy L.G."/>
        </authorList>
    </citation>
    <scope>NUCLEOTIDE SEQUENCE [LARGE SCALE GENOMIC DNA]</scope>
    <source>
        <strain evidence="3 4">FP101781</strain>
    </source>
</reference>
<evidence type="ECO:0000313" key="4">
    <source>
        <dbReference type="Proteomes" id="UP000298030"/>
    </source>
</evidence>
<keyword evidence="4" id="KW-1185">Reference proteome</keyword>
<organism evidence="3 4">
    <name type="scientific">Coprinellus micaceus</name>
    <name type="common">Glistening ink-cap mushroom</name>
    <name type="synonym">Coprinus micaceus</name>
    <dbReference type="NCBI Taxonomy" id="71717"/>
    <lineage>
        <taxon>Eukaryota</taxon>
        <taxon>Fungi</taxon>
        <taxon>Dikarya</taxon>
        <taxon>Basidiomycota</taxon>
        <taxon>Agaricomycotina</taxon>
        <taxon>Agaricomycetes</taxon>
        <taxon>Agaricomycetidae</taxon>
        <taxon>Agaricales</taxon>
        <taxon>Agaricineae</taxon>
        <taxon>Psathyrellaceae</taxon>
        <taxon>Coprinellus</taxon>
    </lineage>
</organism>
<dbReference type="InterPro" id="IPR056884">
    <property type="entry name" value="NPHP3-like_N"/>
</dbReference>
<comment type="caution">
    <text evidence="3">The sequence shown here is derived from an EMBL/GenBank/DDBJ whole genome shotgun (WGS) entry which is preliminary data.</text>
</comment>
<protein>
    <recommendedName>
        <fullName evidence="2">Nephrocystin 3-like N-terminal domain-containing protein</fullName>
    </recommendedName>
</protein>
<evidence type="ECO:0000256" key="1">
    <source>
        <dbReference type="ARBA" id="ARBA00022737"/>
    </source>
</evidence>
<dbReference type="Proteomes" id="UP000298030">
    <property type="component" value="Unassembled WGS sequence"/>
</dbReference>
<dbReference type="EMBL" id="QPFP01000014">
    <property type="protein sequence ID" value="TEB32834.1"/>
    <property type="molecule type" value="Genomic_DNA"/>
</dbReference>
<dbReference type="PANTHER" id="PTHR10039">
    <property type="entry name" value="AMELOGENIN"/>
    <property type="match status" value="1"/>
</dbReference>
<dbReference type="Gene3D" id="3.40.50.300">
    <property type="entry name" value="P-loop containing nucleotide triphosphate hydrolases"/>
    <property type="match status" value="1"/>
</dbReference>
<dbReference type="STRING" id="71717.A0A4Y7TFT6"/>
<keyword evidence="1" id="KW-0677">Repeat</keyword>
<evidence type="ECO:0000313" key="3">
    <source>
        <dbReference type="EMBL" id="TEB32834.1"/>
    </source>
</evidence>
<dbReference type="AlphaFoldDB" id="A0A4Y7TFT6"/>
<feature type="domain" description="Nephrocystin 3-like N-terminal" evidence="2">
    <location>
        <begin position="106"/>
        <end position="261"/>
    </location>
</feature>
<dbReference type="InterPro" id="IPR027417">
    <property type="entry name" value="P-loop_NTPase"/>
</dbReference>
<sequence length="649" mass="73316">MNSSFAQPSSGPLNAFAGAQGVRVHELNFTQAQNVHHYNYARPLDLFQLLNPLPDASHTRDRRTSPPDSQCLAGTRQDVCAQLDGWVRHGTITQDPTDHQDEGQVVKPICWMFGSFGCGKSAIAQTMAEWHAEKGRLAASFFFFRGAGRRSTVDGFATTLAHQIALNVPGARKFIEEAIIQDPHVGHSSRSLHSQVQSLIYTPLLRCIEEGNFPREDPYLLVIDGMDECDDKEAISSFIDDSVKFFSAPPYIPLRLFIASRVEEHIRTHIEDGTAVIHLFDLSSRSNRADVEYAMKFTFANARKHDRALQALGYIWPTQDDMDILVNYCDGSYIFMSTIARFILWGSGNDDPRTPKERLSLALEINPGIDSVYRDVLSRSRDLPHFFTIVSTMAHLKTPLSISAIAALLGLPTYHLTRVLVTLQAILQVPGWDDEPVTFFHTSLRDFLTDEARSGVFYSPSSHHTYLMHCCFDVLVGAEPSGNPEACKYAINYWREHLEVADHFDATFNLQDLLQSERPYNPIDQGEWGKCSFQSRRGEWGPIKFAVTYSELLMANTPFSSYLLPSLYDEDSHRWSMRWGIGGDLISLKCLHVCSLRDIAQGLTALTENPWGGSNFGLTLRRGNGVDVVMRRQYDSLKEEWQFTFEDRR</sequence>
<proteinExistence type="predicted"/>
<dbReference type="Pfam" id="PF24883">
    <property type="entry name" value="NPHP3_N"/>
    <property type="match status" value="1"/>
</dbReference>